<comment type="caution">
    <text evidence="1">The sequence shown here is derived from an EMBL/GenBank/DDBJ whole genome shotgun (WGS) entry which is preliminary data.</text>
</comment>
<reference evidence="1" key="1">
    <citation type="submission" date="2022-04" db="EMBL/GenBank/DDBJ databases">
        <title>Genome of the entomopathogenic fungus Entomophthora muscae.</title>
        <authorList>
            <person name="Elya C."/>
            <person name="Lovett B.R."/>
            <person name="Lee E."/>
            <person name="Macias A.M."/>
            <person name="Hajek A.E."/>
            <person name="De Bivort B.L."/>
            <person name="Kasson M.T."/>
            <person name="De Fine Licht H.H."/>
            <person name="Stajich J.E."/>
        </authorList>
    </citation>
    <scope>NUCLEOTIDE SEQUENCE</scope>
    <source>
        <strain evidence="1">Berkeley</strain>
    </source>
</reference>
<dbReference type="Proteomes" id="UP001165960">
    <property type="component" value="Unassembled WGS sequence"/>
</dbReference>
<proteinExistence type="predicted"/>
<protein>
    <submittedName>
        <fullName evidence="1">Uncharacterized protein</fullName>
    </submittedName>
</protein>
<sequence length="200" mass="22478">MILDRSILPTLVPGLSWYLHTSPCPLQCIPMYYVLTYFLGRFGRYNIHTKVLSWLMTIYLIVTALTGFQFANLLPYLLQVVPIMSGFYTTLKPSPKPLPKPFPEPSPKKSPTHSTRRKKTDGSLTDHSFYNSASDEEPTKKRRQAKKSSPRDKSPTHKEHQGKPPSASPPPNSPPSSSSWDDTKPHPDYFPGFCHAPAGP</sequence>
<evidence type="ECO:0000313" key="1">
    <source>
        <dbReference type="EMBL" id="KAJ9068860.1"/>
    </source>
</evidence>
<dbReference type="EMBL" id="QTSX02003682">
    <property type="protein sequence ID" value="KAJ9068860.1"/>
    <property type="molecule type" value="Genomic_DNA"/>
</dbReference>
<organism evidence="1 2">
    <name type="scientific">Entomophthora muscae</name>
    <dbReference type="NCBI Taxonomy" id="34485"/>
    <lineage>
        <taxon>Eukaryota</taxon>
        <taxon>Fungi</taxon>
        <taxon>Fungi incertae sedis</taxon>
        <taxon>Zoopagomycota</taxon>
        <taxon>Entomophthoromycotina</taxon>
        <taxon>Entomophthoromycetes</taxon>
        <taxon>Entomophthorales</taxon>
        <taxon>Entomophthoraceae</taxon>
        <taxon>Entomophthora</taxon>
    </lineage>
</organism>
<gene>
    <name evidence="1" type="ORF">DSO57_1024401</name>
</gene>
<keyword evidence="2" id="KW-1185">Reference proteome</keyword>
<accession>A0ACC2T2U8</accession>
<name>A0ACC2T2U8_9FUNG</name>
<evidence type="ECO:0000313" key="2">
    <source>
        <dbReference type="Proteomes" id="UP001165960"/>
    </source>
</evidence>